<dbReference type="PANTHER" id="PTHR43675">
    <property type="entry name" value="ARSENITE METHYLTRANSFERASE"/>
    <property type="match status" value="1"/>
</dbReference>
<organism evidence="10">
    <name type="scientific">Chlamydomonas leiostraca</name>
    <dbReference type="NCBI Taxonomy" id="1034604"/>
    <lineage>
        <taxon>Eukaryota</taxon>
        <taxon>Viridiplantae</taxon>
        <taxon>Chlorophyta</taxon>
        <taxon>core chlorophytes</taxon>
        <taxon>Chlorophyceae</taxon>
        <taxon>CS clade</taxon>
        <taxon>Chlamydomonadales</taxon>
        <taxon>Chlamydomonadaceae</taxon>
        <taxon>Chlamydomonas</taxon>
    </lineage>
</organism>
<comment type="similarity">
    <text evidence="3">Belongs to the methyltransferase superfamily. Arsenite methyltransferase family.</text>
</comment>
<evidence type="ECO:0000313" key="10">
    <source>
        <dbReference type="EMBL" id="CAD8690899.1"/>
    </source>
</evidence>
<evidence type="ECO:0000256" key="4">
    <source>
        <dbReference type="ARBA" id="ARBA00034521"/>
    </source>
</evidence>
<evidence type="ECO:0000256" key="6">
    <source>
        <dbReference type="ARBA" id="ARBA00047941"/>
    </source>
</evidence>
<dbReference type="Gene3D" id="3.40.5.100">
    <property type="match status" value="1"/>
</dbReference>
<proteinExistence type="inferred from homology"/>
<dbReference type="Pfam" id="PF13847">
    <property type="entry name" value="Methyltransf_31"/>
    <property type="match status" value="1"/>
</dbReference>
<dbReference type="AlphaFoldDB" id="A0A7S0WXY5"/>
<keyword evidence="2" id="KW-0949">S-adenosyl-L-methionine</keyword>
<name>A0A7S0WXY5_9CHLO</name>
<evidence type="ECO:0000259" key="9">
    <source>
        <dbReference type="Pfam" id="PF13847"/>
    </source>
</evidence>
<reference evidence="10" key="1">
    <citation type="submission" date="2021-01" db="EMBL/GenBank/DDBJ databases">
        <authorList>
            <person name="Corre E."/>
            <person name="Pelletier E."/>
            <person name="Niang G."/>
            <person name="Scheremetjew M."/>
            <person name="Finn R."/>
            <person name="Kale V."/>
            <person name="Holt S."/>
            <person name="Cochrane G."/>
            <person name="Meng A."/>
            <person name="Brown T."/>
            <person name="Cohen L."/>
        </authorList>
    </citation>
    <scope>NUCLEOTIDE SEQUENCE</scope>
    <source>
        <strain evidence="10">SAG 11-49</strain>
    </source>
</reference>
<accession>A0A7S0WXY5</accession>
<dbReference type="InterPro" id="IPR026669">
    <property type="entry name" value="Arsenite_MeTrfase-like"/>
</dbReference>
<evidence type="ECO:0000256" key="7">
    <source>
        <dbReference type="ARBA" id="ARBA00047943"/>
    </source>
</evidence>
<evidence type="ECO:0000256" key="2">
    <source>
        <dbReference type="ARBA" id="ARBA00022691"/>
    </source>
</evidence>
<dbReference type="SUPFAM" id="SSF53335">
    <property type="entry name" value="S-adenosyl-L-methionine-dependent methyltransferases"/>
    <property type="match status" value="1"/>
</dbReference>
<evidence type="ECO:0000256" key="8">
    <source>
        <dbReference type="ARBA" id="ARBA00048428"/>
    </source>
</evidence>
<protein>
    <recommendedName>
        <fullName evidence="5">Arsenite methyltransferase</fullName>
        <ecNumber evidence="4">2.1.1.137</ecNumber>
    </recommendedName>
</protein>
<comment type="catalytic activity">
    <reaction evidence="8">
        <text>arsenic triglutathione + 3 [thioredoxin]-dithiol + 3 S-adenosyl-L-methionine = trimethylarsine + 3 [thioredoxin]-disulfide + 3 glutathione + 3 S-adenosyl-L-homocysteine + 3 H(+)</text>
        <dbReference type="Rhea" id="RHEA:69432"/>
        <dbReference type="Rhea" id="RHEA-COMP:10698"/>
        <dbReference type="Rhea" id="RHEA-COMP:10700"/>
        <dbReference type="ChEBI" id="CHEBI:15378"/>
        <dbReference type="ChEBI" id="CHEBI:27130"/>
        <dbReference type="ChEBI" id="CHEBI:29950"/>
        <dbReference type="ChEBI" id="CHEBI:50058"/>
        <dbReference type="ChEBI" id="CHEBI:57856"/>
        <dbReference type="ChEBI" id="CHEBI:57925"/>
        <dbReference type="ChEBI" id="CHEBI:59789"/>
        <dbReference type="ChEBI" id="CHEBI:183640"/>
        <dbReference type="EC" id="2.1.1.137"/>
    </reaction>
</comment>
<dbReference type="InterPro" id="IPR029063">
    <property type="entry name" value="SAM-dependent_MTases_sf"/>
</dbReference>
<evidence type="ECO:0000256" key="5">
    <source>
        <dbReference type="ARBA" id="ARBA00034545"/>
    </source>
</evidence>
<evidence type="ECO:0000256" key="1">
    <source>
        <dbReference type="ARBA" id="ARBA00022679"/>
    </source>
</evidence>
<gene>
    <name evidence="10" type="ORF">CLEI1391_LOCUS15291</name>
</gene>
<comment type="catalytic activity">
    <reaction evidence="6">
        <text>arsenic triglutathione + [thioredoxin]-dithiol + S-adenosyl-L-methionine + 2 H2O = methylarsonous acid + [thioredoxin]-disulfide + 3 glutathione + S-adenosyl-L-homocysteine + H(+)</text>
        <dbReference type="Rhea" id="RHEA:69460"/>
        <dbReference type="Rhea" id="RHEA-COMP:10698"/>
        <dbReference type="Rhea" id="RHEA-COMP:10700"/>
        <dbReference type="ChEBI" id="CHEBI:15377"/>
        <dbReference type="ChEBI" id="CHEBI:15378"/>
        <dbReference type="ChEBI" id="CHEBI:17826"/>
        <dbReference type="ChEBI" id="CHEBI:29950"/>
        <dbReference type="ChEBI" id="CHEBI:50058"/>
        <dbReference type="ChEBI" id="CHEBI:57856"/>
        <dbReference type="ChEBI" id="CHEBI:57925"/>
        <dbReference type="ChEBI" id="CHEBI:59789"/>
        <dbReference type="ChEBI" id="CHEBI:183640"/>
        <dbReference type="EC" id="2.1.1.137"/>
    </reaction>
</comment>
<dbReference type="GO" id="GO:0030791">
    <property type="term" value="F:arsenite methyltransferase activity"/>
    <property type="evidence" value="ECO:0007669"/>
    <property type="project" value="UniProtKB-EC"/>
</dbReference>
<evidence type="ECO:0000256" key="3">
    <source>
        <dbReference type="ARBA" id="ARBA00034487"/>
    </source>
</evidence>
<dbReference type="InterPro" id="IPR025714">
    <property type="entry name" value="Methyltranfer_dom"/>
</dbReference>
<keyword evidence="1" id="KW-0808">Transferase</keyword>
<dbReference type="EMBL" id="HBFB01027366">
    <property type="protein sequence ID" value="CAD8690899.1"/>
    <property type="molecule type" value="Transcribed_RNA"/>
</dbReference>
<comment type="catalytic activity">
    <reaction evidence="7">
        <text>arsenic triglutathione + 2 [thioredoxin]-dithiol + 2 S-adenosyl-L-methionine + H2O = dimethylarsinous acid + 2 [thioredoxin]-disulfide + 3 glutathione + 2 S-adenosyl-L-homocysteine + 2 H(+)</text>
        <dbReference type="Rhea" id="RHEA:69464"/>
        <dbReference type="Rhea" id="RHEA-COMP:10698"/>
        <dbReference type="Rhea" id="RHEA-COMP:10700"/>
        <dbReference type="ChEBI" id="CHEBI:15377"/>
        <dbReference type="ChEBI" id="CHEBI:15378"/>
        <dbReference type="ChEBI" id="CHEBI:23808"/>
        <dbReference type="ChEBI" id="CHEBI:29950"/>
        <dbReference type="ChEBI" id="CHEBI:50058"/>
        <dbReference type="ChEBI" id="CHEBI:57856"/>
        <dbReference type="ChEBI" id="CHEBI:57925"/>
        <dbReference type="ChEBI" id="CHEBI:59789"/>
        <dbReference type="ChEBI" id="CHEBI:183640"/>
        <dbReference type="EC" id="2.1.1.137"/>
    </reaction>
</comment>
<sequence>MSGCCPGVQVGGAGKSCCPAAPKTAEAAPMGELLQGQHLGSDHDAVKASVQQYYGQELHSSSDLKTAACTSCKAPPPEIRAHLKDVPQEIKDRFYGCGTPLPLGITGLRVLDLGCGTGRDCYVAARLVGESGSVTGVDMTPEQLAVARKYVDSYTAQVLRYAKPNMRFVQGTIEKLEGIADASQDLIISNCVINLSPDKASVLREAYRVLAPGGEMYFSDVYCDRRLPKELRTHPVLLGECLGGALYINDFLRLAREVGFTDPRSLEAEPIAINDAELAGAVGEAKFFSITYRLFKIPGRLETLCEDYGQVAVYKGTLPGHKHAYALDDHHRFIANKPMLVCGNTASMVEETWLKPHFIVTGNRDVHYGQFDCGTPVTLSSQPAGGAACAPGGACC</sequence>
<feature type="domain" description="Methyltransferase" evidence="9">
    <location>
        <begin position="107"/>
        <end position="258"/>
    </location>
</feature>
<dbReference type="CDD" id="cd02440">
    <property type="entry name" value="AdoMet_MTases"/>
    <property type="match status" value="1"/>
</dbReference>
<dbReference type="EC" id="2.1.1.137" evidence="4"/>
<dbReference type="PANTHER" id="PTHR43675:SF8">
    <property type="entry name" value="ARSENITE METHYLTRANSFERASE"/>
    <property type="match status" value="1"/>
</dbReference>
<dbReference type="Gene3D" id="3.40.50.150">
    <property type="entry name" value="Vaccinia Virus protein VP39"/>
    <property type="match status" value="1"/>
</dbReference>